<keyword evidence="2" id="KW-0812">Transmembrane</keyword>
<keyword evidence="2" id="KW-0472">Membrane</keyword>
<evidence type="ECO:0000256" key="1">
    <source>
        <dbReference type="SAM" id="MobiDB-lite"/>
    </source>
</evidence>
<feature type="non-terminal residue" evidence="3">
    <location>
        <position position="1"/>
    </location>
</feature>
<feature type="region of interest" description="Disordered" evidence="1">
    <location>
        <begin position="233"/>
        <end position="253"/>
    </location>
</feature>
<feature type="compositionally biased region" description="Polar residues" evidence="1">
    <location>
        <begin position="233"/>
        <end position="250"/>
    </location>
</feature>
<organism evidence="3 4">
    <name type="scientific">Plasmodiophora brassicae</name>
    <name type="common">Clubroot disease agent</name>
    <dbReference type="NCBI Taxonomy" id="37360"/>
    <lineage>
        <taxon>Eukaryota</taxon>
        <taxon>Sar</taxon>
        <taxon>Rhizaria</taxon>
        <taxon>Endomyxa</taxon>
        <taxon>Phytomyxea</taxon>
        <taxon>Plasmodiophorida</taxon>
        <taxon>Plasmodiophoridae</taxon>
        <taxon>Plasmodiophora</taxon>
    </lineage>
</organism>
<dbReference type="Proteomes" id="UP000039324">
    <property type="component" value="Unassembled WGS sequence"/>
</dbReference>
<dbReference type="AlphaFoldDB" id="A0A0G4IGM5"/>
<dbReference type="EMBL" id="CDSF01000001">
    <property type="protein sequence ID" value="CEO94260.1"/>
    <property type="molecule type" value="Genomic_DNA"/>
</dbReference>
<evidence type="ECO:0000313" key="4">
    <source>
        <dbReference type="Proteomes" id="UP000039324"/>
    </source>
</evidence>
<feature type="transmembrane region" description="Helical" evidence="2">
    <location>
        <begin position="133"/>
        <end position="157"/>
    </location>
</feature>
<evidence type="ECO:0000256" key="2">
    <source>
        <dbReference type="SAM" id="Phobius"/>
    </source>
</evidence>
<protein>
    <submittedName>
        <fullName evidence="3">Uncharacterized protein</fullName>
    </submittedName>
</protein>
<sequence>LSAVVWTADGAPKAQRANELRVADNHSGRTSVSDVVGTATMDEILYPPAQALFMSLLSALTRKVNLFLSVSTTEPALAWLLATFERKKNASLFLAADERLSGSVGAPQNSIVGYATLMMEAPTAGLAAISRRAWIIIGITTMVVICTTTAALLYVYLPGAAPAPSKNKTGMDVQLKRDGKNKIAVHVQLERYMSSGAALKHVSTPAMVAAGVAAIGLARGAIRLLRERSASPLTEGSTKSVGFMPTTNPEGTKRTVHDVLTGRQRTTVIGQQERMEKKADPNNPLAQDETVTRWNTKASDRQEATRHRKEAVRGPGQSSASNA</sequence>
<feature type="non-terminal residue" evidence="3">
    <location>
        <position position="323"/>
    </location>
</feature>
<accession>A0A0G4IGM5</accession>
<evidence type="ECO:0000313" key="3">
    <source>
        <dbReference type="EMBL" id="CEO94260.1"/>
    </source>
</evidence>
<gene>
    <name evidence="3" type="ORF">PBRA_000044</name>
</gene>
<keyword evidence="4" id="KW-1185">Reference proteome</keyword>
<reference evidence="3 4" key="1">
    <citation type="submission" date="2015-02" db="EMBL/GenBank/DDBJ databases">
        <authorList>
            <person name="Chooi Y.-H."/>
        </authorList>
    </citation>
    <scope>NUCLEOTIDE SEQUENCE [LARGE SCALE GENOMIC DNA]</scope>
    <source>
        <strain evidence="3">E3</strain>
    </source>
</reference>
<proteinExistence type="predicted"/>
<name>A0A0G4IGM5_PLABS</name>
<keyword evidence="2" id="KW-1133">Transmembrane helix</keyword>
<feature type="region of interest" description="Disordered" evidence="1">
    <location>
        <begin position="267"/>
        <end position="323"/>
    </location>
</feature>